<evidence type="ECO:0000313" key="1">
    <source>
        <dbReference type="EMBL" id="SQI56532.1"/>
    </source>
</evidence>
<name>A0A2X4WCE3_LEDLE</name>
<dbReference type="KEGG" id="blen:NCTC4824_01933"/>
<dbReference type="AlphaFoldDB" id="A0A2X4WCE3"/>
<dbReference type="STRING" id="1348624.GCA_001591545_01003"/>
<dbReference type="Proteomes" id="UP000249134">
    <property type="component" value="Chromosome 1"/>
</dbReference>
<evidence type="ECO:0000313" key="2">
    <source>
        <dbReference type="Proteomes" id="UP000249134"/>
    </source>
</evidence>
<accession>A0A2X4WCE3</accession>
<sequence>MFRGEQVRGLILIFAECDYDLYPLAPEASKYKDVAVLVYVPFNVEEARDVEGT</sequence>
<gene>
    <name evidence="1" type="ORF">NCTC4824_01933</name>
</gene>
<proteinExistence type="predicted"/>
<keyword evidence="2" id="KW-1185">Reference proteome</keyword>
<protein>
    <submittedName>
        <fullName evidence="1">Uncharacterized protein</fullName>
    </submittedName>
</protein>
<reference evidence="1 2" key="1">
    <citation type="submission" date="2018-06" db="EMBL/GenBank/DDBJ databases">
        <authorList>
            <consortium name="Pathogen Informatics"/>
            <person name="Doyle S."/>
        </authorList>
    </citation>
    <scope>NUCLEOTIDE SEQUENCE [LARGE SCALE GENOMIC DNA]</scope>
    <source>
        <strain evidence="1 2">NCTC4824</strain>
    </source>
</reference>
<organism evidence="1 2">
    <name type="scientific">Lederbergia lenta</name>
    <name type="common">Bacillus lentus</name>
    <dbReference type="NCBI Taxonomy" id="1467"/>
    <lineage>
        <taxon>Bacteria</taxon>
        <taxon>Bacillati</taxon>
        <taxon>Bacillota</taxon>
        <taxon>Bacilli</taxon>
        <taxon>Bacillales</taxon>
        <taxon>Bacillaceae</taxon>
        <taxon>Lederbergia</taxon>
    </lineage>
</organism>
<dbReference type="EMBL" id="LS483476">
    <property type="protein sequence ID" value="SQI56532.1"/>
    <property type="molecule type" value="Genomic_DNA"/>
</dbReference>